<dbReference type="InterPro" id="IPR036273">
    <property type="entry name" value="CRAL/TRIO_N_dom_sf"/>
</dbReference>
<evidence type="ECO:0000313" key="2">
    <source>
        <dbReference type="Proteomes" id="UP000749559"/>
    </source>
</evidence>
<dbReference type="OrthoDB" id="75724at2759"/>
<comment type="caution">
    <text evidence="1">The sequence shown here is derived from an EMBL/GenBank/DDBJ whole genome shotgun (WGS) entry which is preliminary data.</text>
</comment>
<dbReference type="Proteomes" id="UP000749559">
    <property type="component" value="Unassembled WGS sequence"/>
</dbReference>
<dbReference type="PANTHER" id="PTHR10174">
    <property type="entry name" value="ALPHA-TOCOPHEROL TRANSFER PROTEIN-RELATED"/>
    <property type="match status" value="1"/>
</dbReference>
<dbReference type="SMART" id="SM00516">
    <property type="entry name" value="SEC14"/>
    <property type="match status" value="1"/>
</dbReference>
<dbReference type="SUPFAM" id="SSF52087">
    <property type="entry name" value="CRAL/TRIO domain"/>
    <property type="match status" value="1"/>
</dbReference>
<dbReference type="EMBL" id="CAIIXF020000003">
    <property type="protein sequence ID" value="CAH1778574.1"/>
    <property type="molecule type" value="Genomic_DNA"/>
</dbReference>
<dbReference type="Gene3D" id="3.40.525.10">
    <property type="entry name" value="CRAL-TRIO lipid binding domain"/>
    <property type="match status" value="1"/>
</dbReference>
<name>A0A8J1UQQ3_OWEFU</name>
<sequence>MAARDYAGCFSGLDDILLDGNKYVCKLEPKWVKKAKEELNEDPKERDAAVDQFRQWIKQQPHYSVCTDTNFLLQFLRRCKFSQLEARTMFDVYHSKIYSLLPFWMCNIDTKSSAMKKLLTRDMPLLILPDRDSEGRRILLWRAGAYQTGKNCGFNHEDIFSMFGSMFMCMMREELTQVNGIVVFQDGTGQTLKHTTFLGMENVKNGPMIFYNNFPARIKHVYMYNMGAVMEAFTAIFWPFISNKIKERFNYFSNLEELYEKLPMKLLPKEYLPDDYTGPHAGTISQISNYWYQRLTSPEMNKRIKTLSTTQFKVDEKKRPKKGQDEVASFRKLNIE</sequence>
<protein>
    <submittedName>
        <fullName evidence="1">Uncharacterized protein</fullName>
    </submittedName>
</protein>
<dbReference type="AlphaFoldDB" id="A0A8J1UQQ3"/>
<dbReference type="GO" id="GO:1902936">
    <property type="term" value="F:phosphatidylinositol bisphosphate binding"/>
    <property type="evidence" value="ECO:0007669"/>
    <property type="project" value="TreeGrafter"/>
</dbReference>
<dbReference type="Gene3D" id="1.20.5.1200">
    <property type="entry name" value="Alpha-tocopherol transfer"/>
    <property type="match status" value="1"/>
</dbReference>
<reference evidence="1" key="1">
    <citation type="submission" date="2022-03" db="EMBL/GenBank/DDBJ databases">
        <authorList>
            <person name="Martin C."/>
        </authorList>
    </citation>
    <scope>NUCLEOTIDE SEQUENCE</scope>
</reference>
<dbReference type="PROSITE" id="PS50191">
    <property type="entry name" value="CRAL_TRIO"/>
    <property type="match status" value="1"/>
</dbReference>
<dbReference type="Gene3D" id="1.10.8.20">
    <property type="entry name" value="N-terminal domain of phosphatidylinositol transfer protein sec14p"/>
    <property type="match status" value="1"/>
</dbReference>
<dbReference type="GO" id="GO:0016020">
    <property type="term" value="C:membrane"/>
    <property type="evidence" value="ECO:0007669"/>
    <property type="project" value="TreeGrafter"/>
</dbReference>
<keyword evidence="2" id="KW-1185">Reference proteome</keyword>
<dbReference type="InterPro" id="IPR036865">
    <property type="entry name" value="CRAL-TRIO_dom_sf"/>
</dbReference>
<dbReference type="SUPFAM" id="SSF46938">
    <property type="entry name" value="CRAL/TRIO N-terminal domain"/>
    <property type="match status" value="1"/>
</dbReference>
<dbReference type="Pfam" id="PF00650">
    <property type="entry name" value="CRAL_TRIO"/>
    <property type="match status" value="1"/>
</dbReference>
<dbReference type="PANTHER" id="PTHR10174:SF130">
    <property type="entry name" value="ALPHA-TOCOPHEROL TRANSFER PROTEIN-LIKE"/>
    <property type="match status" value="1"/>
</dbReference>
<dbReference type="InterPro" id="IPR001251">
    <property type="entry name" value="CRAL-TRIO_dom"/>
</dbReference>
<proteinExistence type="predicted"/>
<evidence type="ECO:0000313" key="1">
    <source>
        <dbReference type="EMBL" id="CAH1778574.1"/>
    </source>
</evidence>
<gene>
    <name evidence="1" type="ORF">OFUS_LOCUS5476</name>
</gene>
<accession>A0A8J1UQQ3</accession>
<organism evidence="1 2">
    <name type="scientific">Owenia fusiformis</name>
    <name type="common">Polychaete worm</name>
    <dbReference type="NCBI Taxonomy" id="6347"/>
    <lineage>
        <taxon>Eukaryota</taxon>
        <taxon>Metazoa</taxon>
        <taxon>Spiralia</taxon>
        <taxon>Lophotrochozoa</taxon>
        <taxon>Annelida</taxon>
        <taxon>Polychaeta</taxon>
        <taxon>Sedentaria</taxon>
        <taxon>Canalipalpata</taxon>
        <taxon>Sabellida</taxon>
        <taxon>Oweniida</taxon>
        <taxon>Oweniidae</taxon>
        <taxon>Owenia</taxon>
    </lineage>
</organism>
<dbReference type="CDD" id="cd00170">
    <property type="entry name" value="SEC14"/>
    <property type="match status" value="1"/>
</dbReference>